<dbReference type="PANTHER" id="PTHR23402">
    <property type="entry name" value="PROTEASE FAMILY C15 PYROGLUTAMYL-PEPTIDASE I-RELATED"/>
    <property type="match status" value="1"/>
</dbReference>
<dbReference type="OrthoDB" id="407146at2759"/>
<organism evidence="6 7">
    <name type="scientific">Pythium oligandrum</name>
    <name type="common">Mycoparasitic fungus</name>
    <dbReference type="NCBI Taxonomy" id="41045"/>
    <lineage>
        <taxon>Eukaryota</taxon>
        <taxon>Sar</taxon>
        <taxon>Stramenopiles</taxon>
        <taxon>Oomycota</taxon>
        <taxon>Peronosporomycetes</taxon>
        <taxon>Pythiales</taxon>
        <taxon>Pythiaceae</taxon>
        <taxon>Pythium</taxon>
    </lineage>
</organism>
<evidence type="ECO:0000313" key="6">
    <source>
        <dbReference type="EMBL" id="TMW60837.1"/>
    </source>
</evidence>
<evidence type="ECO:0000256" key="1">
    <source>
        <dbReference type="ARBA" id="ARBA00006641"/>
    </source>
</evidence>
<evidence type="ECO:0008006" key="8">
    <source>
        <dbReference type="Google" id="ProtNLM"/>
    </source>
</evidence>
<keyword evidence="3" id="KW-0645">Protease</keyword>
<accession>A0A8K1CEN5</accession>
<evidence type="ECO:0000256" key="5">
    <source>
        <dbReference type="ARBA" id="ARBA00022807"/>
    </source>
</evidence>
<keyword evidence="5" id="KW-0788">Thiol protease</keyword>
<evidence type="ECO:0000256" key="2">
    <source>
        <dbReference type="ARBA" id="ARBA00022490"/>
    </source>
</evidence>
<proteinExistence type="inferred from homology"/>
<keyword evidence="2" id="KW-0963">Cytoplasm</keyword>
<name>A0A8K1CEN5_PYTOL</name>
<evidence type="ECO:0000256" key="4">
    <source>
        <dbReference type="ARBA" id="ARBA00022801"/>
    </source>
</evidence>
<dbReference type="EMBL" id="SPLM01000108">
    <property type="protein sequence ID" value="TMW60837.1"/>
    <property type="molecule type" value="Genomic_DNA"/>
</dbReference>
<dbReference type="GO" id="GO:0016920">
    <property type="term" value="F:pyroglutamyl-peptidase activity"/>
    <property type="evidence" value="ECO:0007669"/>
    <property type="project" value="InterPro"/>
</dbReference>
<evidence type="ECO:0000256" key="3">
    <source>
        <dbReference type="ARBA" id="ARBA00022670"/>
    </source>
</evidence>
<dbReference type="PANTHER" id="PTHR23402:SF1">
    <property type="entry name" value="PYROGLUTAMYL-PEPTIDASE I"/>
    <property type="match status" value="1"/>
</dbReference>
<dbReference type="AlphaFoldDB" id="A0A8K1CEN5"/>
<dbReference type="Pfam" id="PF01470">
    <property type="entry name" value="Peptidase_C15"/>
    <property type="match status" value="1"/>
</dbReference>
<keyword evidence="7" id="KW-1185">Reference proteome</keyword>
<dbReference type="Proteomes" id="UP000794436">
    <property type="component" value="Unassembled WGS sequence"/>
</dbReference>
<dbReference type="InterPro" id="IPR036440">
    <property type="entry name" value="Peptidase_C15-like_sf"/>
</dbReference>
<comment type="caution">
    <text evidence="6">The sequence shown here is derived from an EMBL/GenBank/DDBJ whole genome shotgun (WGS) entry which is preliminary data.</text>
</comment>
<dbReference type="InterPro" id="IPR000816">
    <property type="entry name" value="Peptidase_C15"/>
</dbReference>
<gene>
    <name evidence="6" type="ORF">Poli38472_000879</name>
</gene>
<dbReference type="PIRSF" id="PIRSF015592">
    <property type="entry name" value="Prld-crbxl_pptds"/>
    <property type="match status" value="1"/>
</dbReference>
<dbReference type="Gene3D" id="3.40.630.20">
    <property type="entry name" value="Peptidase C15, pyroglutamyl peptidase I-like"/>
    <property type="match status" value="1"/>
</dbReference>
<dbReference type="SUPFAM" id="SSF53182">
    <property type="entry name" value="Pyrrolidone carboxyl peptidase (pyroglutamate aminopeptidase)"/>
    <property type="match status" value="1"/>
</dbReference>
<dbReference type="FunFam" id="3.40.630.20:FF:000003">
    <property type="entry name" value="Pyrrolidone-carboxylate peptidase isoform A"/>
    <property type="match status" value="1"/>
</dbReference>
<keyword evidence="4" id="KW-0378">Hydrolase</keyword>
<dbReference type="PRINTS" id="PR00706">
    <property type="entry name" value="PYROGLUPTASE"/>
</dbReference>
<dbReference type="GO" id="GO:0006508">
    <property type="term" value="P:proteolysis"/>
    <property type="evidence" value="ECO:0007669"/>
    <property type="project" value="UniProtKB-KW"/>
</dbReference>
<dbReference type="InterPro" id="IPR016125">
    <property type="entry name" value="Peptidase_C15-like"/>
</dbReference>
<sequence>MTADEKNGAALRGAQRRDVYLTGFGKFGDIVHNPTTFIVEEVAQDANVTEALVLEVSADGSLDMLAPLRLKAEERGRPCIFLHLGVAASAKQFRLERVGYNLADFRIPDERGWVAKEQIIDQDEKDALETALPLDDMLKTLQENTELVGISTDPGRYICNYVYFHSLQWVKKQLAEAADDEHHALFVHVPPFDVIPQDAQVAFVREVIAFVANL</sequence>
<reference evidence="6" key="1">
    <citation type="submission" date="2019-03" db="EMBL/GenBank/DDBJ databases">
        <title>Long read genome sequence of the mycoparasitic Pythium oligandrum ATCC 38472 isolated from sugarbeet rhizosphere.</title>
        <authorList>
            <person name="Gaulin E."/>
        </authorList>
    </citation>
    <scope>NUCLEOTIDE SEQUENCE</scope>
    <source>
        <strain evidence="6">ATCC 38472_TT</strain>
    </source>
</reference>
<protein>
    <recommendedName>
        <fullName evidence="8">Pyrrolidone-carboxylate peptidase</fullName>
    </recommendedName>
</protein>
<dbReference type="GO" id="GO:0005829">
    <property type="term" value="C:cytosol"/>
    <property type="evidence" value="ECO:0007669"/>
    <property type="project" value="InterPro"/>
</dbReference>
<evidence type="ECO:0000313" key="7">
    <source>
        <dbReference type="Proteomes" id="UP000794436"/>
    </source>
</evidence>
<comment type="similarity">
    <text evidence="1">Belongs to the peptidase C15 family.</text>
</comment>